<feature type="region of interest" description="Disordered" evidence="1">
    <location>
        <begin position="1"/>
        <end position="24"/>
    </location>
</feature>
<name>A0A2I2KSJ1_9ACTN</name>
<reference evidence="2 3" key="1">
    <citation type="submission" date="2017-06" db="EMBL/GenBank/DDBJ databases">
        <authorList>
            <person name="Kim H.J."/>
            <person name="Triplett B.A."/>
        </authorList>
    </citation>
    <scope>NUCLEOTIDE SEQUENCE [LARGE SCALE GENOMIC DNA]</scope>
    <source>
        <strain evidence="2">FRACA_ARgP5</strain>
    </source>
</reference>
<dbReference type="RefSeq" id="WP_243407601.1">
    <property type="nucleotide sequence ID" value="NZ_FZMO01000181.1"/>
</dbReference>
<organism evidence="2 3">
    <name type="scientific">Frankia canadensis</name>
    <dbReference type="NCBI Taxonomy" id="1836972"/>
    <lineage>
        <taxon>Bacteria</taxon>
        <taxon>Bacillati</taxon>
        <taxon>Actinomycetota</taxon>
        <taxon>Actinomycetes</taxon>
        <taxon>Frankiales</taxon>
        <taxon>Frankiaceae</taxon>
        <taxon>Frankia</taxon>
    </lineage>
</organism>
<accession>A0A2I2KSJ1</accession>
<dbReference type="EMBL" id="FZMO01000181">
    <property type="protein sequence ID" value="SNQ48620.1"/>
    <property type="molecule type" value="Genomic_DNA"/>
</dbReference>
<dbReference type="Proteomes" id="UP000234331">
    <property type="component" value="Unassembled WGS sequence"/>
</dbReference>
<dbReference type="AlphaFoldDB" id="A0A2I2KSJ1"/>
<keyword evidence="3" id="KW-1185">Reference proteome</keyword>
<gene>
    <name evidence="2" type="ORF">FRACA_2610006</name>
</gene>
<evidence type="ECO:0000313" key="2">
    <source>
        <dbReference type="EMBL" id="SNQ48620.1"/>
    </source>
</evidence>
<proteinExistence type="predicted"/>
<sequence>MSPSNAHAVNPAETEASHVEAKPSGLTRLSINLNQEAADALRAYTSKRGISYTEAVRRAIALLKFVDDQTTAGKDLQVSDGETVQKIVMIT</sequence>
<evidence type="ECO:0008006" key="4">
    <source>
        <dbReference type="Google" id="ProtNLM"/>
    </source>
</evidence>
<protein>
    <recommendedName>
        <fullName evidence="4">Ribbon-helix-helix protein CopG domain-containing protein</fullName>
    </recommendedName>
</protein>
<evidence type="ECO:0000256" key="1">
    <source>
        <dbReference type="SAM" id="MobiDB-lite"/>
    </source>
</evidence>
<evidence type="ECO:0000313" key="3">
    <source>
        <dbReference type="Proteomes" id="UP000234331"/>
    </source>
</evidence>